<dbReference type="EC" id="3.1.26.4" evidence="2"/>
<dbReference type="GO" id="GO:0035613">
    <property type="term" value="F:RNA stem-loop binding"/>
    <property type="evidence" value="ECO:0007669"/>
    <property type="project" value="TreeGrafter"/>
</dbReference>
<keyword evidence="3" id="KW-0808">Transferase</keyword>
<keyword evidence="11" id="KW-1185">Reference proteome</keyword>
<dbReference type="PANTHER" id="PTHR41694:SF3">
    <property type="entry name" value="RNA-DIRECTED DNA POLYMERASE-RELATED"/>
    <property type="match status" value="1"/>
</dbReference>
<dbReference type="SUPFAM" id="SSF56672">
    <property type="entry name" value="DNA/RNA polymerases"/>
    <property type="match status" value="1"/>
</dbReference>
<keyword evidence="6" id="KW-0255">Endonuclease</keyword>
<evidence type="ECO:0000256" key="6">
    <source>
        <dbReference type="ARBA" id="ARBA00022759"/>
    </source>
</evidence>
<keyword evidence="7" id="KW-0378">Hydrolase</keyword>
<evidence type="ECO:0000256" key="4">
    <source>
        <dbReference type="ARBA" id="ARBA00022695"/>
    </source>
</evidence>
<evidence type="ECO:0000256" key="3">
    <source>
        <dbReference type="ARBA" id="ARBA00022679"/>
    </source>
</evidence>
<dbReference type="GO" id="GO:0004523">
    <property type="term" value="F:RNA-DNA hybrid ribonuclease activity"/>
    <property type="evidence" value="ECO:0007669"/>
    <property type="project" value="UniProtKB-EC"/>
</dbReference>
<dbReference type="Gene3D" id="3.30.70.270">
    <property type="match status" value="2"/>
</dbReference>
<evidence type="ECO:0000313" key="10">
    <source>
        <dbReference type="EMBL" id="TRZ05946.1"/>
    </source>
</evidence>
<comment type="caution">
    <text evidence="10">The sequence shown here is derived from an EMBL/GenBank/DDBJ whole genome shotgun (WGS) entry which is preliminary data.</text>
</comment>
<evidence type="ECO:0000256" key="8">
    <source>
        <dbReference type="ARBA" id="ARBA00022918"/>
    </source>
</evidence>
<keyword evidence="8" id="KW-0695">RNA-directed DNA polymerase</keyword>
<evidence type="ECO:0000256" key="1">
    <source>
        <dbReference type="ARBA" id="ARBA00010879"/>
    </source>
</evidence>
<proteinExistence type="inferred from homology"/>
<evidence type="ECO:0000256" key="7">
    <source>
        <dbReference type="ARBA" id="ARBA00022801"/>
    </source>
</evidence>
<reference evidence="10" key="1">
    <citation type="submission" date="2019-04" db="EMBL/GenBank/DDBJ databases">
        <title>Genome assembly of Zosterops borbonicus 15179.</title>
        <authorList>
            <person name="Leroy T."/>
            <person name="Anselmetti Y."/>
            <person name="Tilak M.-K."/>
            <person name="Nabholz B."/>
        </authorList>
    </citation>
    <scope>NUCLEOTIDE SEQUENCE</scope>
    <source>
        <strain evidence="10">HGM_15179</strain>
        <tissue evidence="10">Muscle</tissue>
    </source>
</reference>
<feature type="non-terminal residue" evidence="10">
    <location>
        <position position="225"/>
    </location>
</feature>
<dbReference type="Pfam" id="PF00078">
    <property type="entry name" value="RVT_1"/>
    <property type="match status" value="1"/>
</dbReference>
<gene>
    <name evidence="10" type="ORF">HGM15179_021161</name>
</gene>
<sequence>KDKSSILGLIIYPTLVWANCNEELTDLAKALGPPLVVPENISIAKAISLPSHITEQVMPVFRQQDSPSSEHVEVHATWVKHDCFFNISLHPDDAPRFAFSIPSINRQEPLEIYHWVVLPHGLKNSPTICQWFVARALSPARKKYPEARIIHYMDDLPITASTQQELQKARDCVIAEVQNAGLEISTSKIQEVAPWKYLGWRISEQTIRPQKIQIKAEVNNLHDLQ</sequence>
<organism evidence="10 11">
    <name type="scientific">Zosterops borbonicus</name>
    <dbReference type="NCBI Taxonomy" id="364589"/>
    <lineage>
        <taxon>Eukaryota</taxon>
        <taxon>Metazoa</taxon>
        <taxon>Chordata</taxon>
        <taxon>Craniata</taxon>
        <taxon>Vertebrata</taxon>
        <taxon>Euteleostomi</taxon>
        <taxon>Archelosauria</taxon>
        <taxon>Archosauria</taxon>
        <taxon>Dinosauria</taxon>
        <taxon>Saurischia</taxon>
        <taxon>Theropoda</taxon>
        <taxon>Coelurosauria</taxon>
        <taxon>Aves</taxon>
        <taxon>Neognathae</taxon>
        <taxon>Neoaves</taxon>
        <taxon>Telluraves</taxon>
        <taxon>Australaves</taxon>
        <taxon>Passeriformes</taxon>
        <taxon>Sylvioidea</taxon>
        <taxon>Zosteropidae</taxon>
        <taxon>Zosterops</taxon>
    </lineage>
</organism>
<evidence type="ECO:0000313" key="11">
    <source>
        <dbReference type="Proteomes" id="UP000796761"/>
    </source>
</evidence>
<dbReference type="PANTHER" id="PTHR41694">
    <property type="entry name" value="ENDOGENOUS RETROVIRUS GROUP K MEMBER POL PROTEIN"/>
    <property type="match status" value="1"/>
</dbReference>
<protein>
    <recommendedName>
        <fullName evidence="2">ribonuclease H</fullName>
        <ecNumber evidence="2">3.1.26.4</ecNumber>
    </recommendedName>
</protein>
<dbReference type="InterPro" id="IPR043128">
    <property type="entry name" value="Rev_trsase/Diguanyl_cyclase"/>
</dbReference>
<dbReference type="GO" id="GO:0003964">
    <property type="term" value="F:RNA-directed DNA polymerase activity"/>
    <property type="evidence" value="ECO:0007669"/>
    <property type="project" value="UniProtKB-KW"/>
</dbReference>
<dbReference type="Proteomes" id="UP000796761">
    <property type="component" value="Unassembled WGS sequence"/>
</dbReference>
<dbReference type="AlphaFoldDB" id="A0A8K1FY58"/>
<dbReference type="OrthoDB" id="6773263at2759"/>
<evidence type="ECO:0000256" key="2">
    <source>
        <dbReference type="ARBA" id="ARBA00012180"/>
    </source>
</evidence>
<accession>A0A8K1FY58</accession>
<dbReference type="InterPro" id="IPR000477">
    <property type="entry name" value="RT_dom"/>
</dbReference>
<evidence type="ECO:0000256" key="5">
    <source>
        <dbReference type="ARBA" id="ARBA00022722"/>
    </source>
</evidence>
<dbReference type="InterPro" id="IPR043502">
    <property type="entry name" value="DNA/RNA_pol_sf"/>
</dbReference>
<evidence type="ECO:0000259" key="9">
    <source>
        <dbReference type="PROSITE" id="PS50878"/>
    </source>
</evidence>
<name>A0A8K1FY58_9PASS</name>
<dbReference type="EMBL" id="SWJQ01003141">
    <property type="protein sequence ID" value="TRZ05946.1"/>
    <property type="molecule type" value="Genomic_DNA"/>
</dbReference>
<keyword evidence="5" id="KW-0540">Nuclease</keyword>
<comment type="similarity">
    <text evidence="1">Belongs to the beta type-B retroviral polymerase family. HERV class-II K(HML-2) pol subfamily.</text>
</comment>
<feature type="domain" description="Reverse transcriptase" evidence="9">
    <location>
        <begin position="1"/>
        <end position="202"/>
    </location>
</feature>
<dbReference type="Gene3D" id="3.10.10.10">
    <property type="entry name" value="HIV Type 1 Reverse Transcriptase, subunit A, domain 1"/>
    <property type="match status" value="1"/>
</dbReference>
<dbReference type="PROSITE" id="PS50878">
    <property type="entry name" value="RT_POL"/>
    <property type="match status" value="1"/>
</dbReference>
<keyword evidence="4" id="KW-0548">Nucleotidyltransferase</keyword>